<keyword evidence="5 7" id="KW-1133">Transmembrane helix</keyword>
<keyword evidence="3" id="KW-1003">Cell membrane</keyword>
<feature type="transmembrane region" description="Helical" evidence="7">
    <location>
        <begin position="116"/>
        <end position="137"/>
    </location>
</feature>
<feature type="transmembrane region" description="Helical" evidence="7">
    <location>
        <begin position="249"/>
        <end position="265"/>
    </location>
</feature>
<feature type="transmembrane region" description="Helical" evidence="7">
    <location>
        <begin position="389"/>
        <end position="406"/>
    </location>
</feature>
<keyword evidence="6 7" id="KW-0472">Membrane</keyword>
<evidence type="ECO:0000256" key="6">
    <source>
        <dbReference type="ARBA" id="ARBA00023136"/>
    </source>
</evidence>
<comment type="similarity">
    <text evidence="2">Belongs to the EccD/Snm4 family.</text>
</comment>
<name>A0A6N4UTF3_9MYCO</name>
<dbReference type="InterPro" id="IPR044049">
    <property type="entry name" value="EccD_transm"/>
</dbReference>
<organism evidence="9 10">
    <name type="scientific">Mycolicibacterium alvei</name>
    <dbReference type="NCBI Taxonomy" id="67081"/>
    <lineage>
        <taxon>Bacteria</taxon>
        <taxon>Bacillati</taxon>
        <taxon>Actinomycetota</taxon>
        <taxon>Actinomycetes</taxon>
        <taxon>Mycobacteriales</taxon>
        <taxon>Mycobacteriaceae</taxon>
        <taxon>Mycolicibacterium</taxon>
    </lineage>
</organism>
<sequence length="447" mass="44630">MPDLLRHVSIHGGAPGESGHGATVDLSLPAAMTVGDLLPWIVDALGAGDGTPRCWRLTYLDGRRLEESESLAQNAVHDGDLLVLTTADDNPTPDRSPTAALTIAPTENIRPAGLRVAAGLWACGSGAAALMWAGLAGQGLDRIAAAAGVAAAVTAVAVAAPRLGLSSVAVTTLNVVALVHAAVLGFLVVPAGPAPANFFLAATAAGSLGVVLMRVSGCGTEILLAVVTVAWVVAAATGFAALWPVATPAVGSVLSALGVGLLPLAPRLSIALAGLTPPVPDYLGAEDDSNGSTFDADARARIGHRHLVSLVTGCSAAAALGTAILAFAGPKRITPVEVAFAAAVGVALLLRSRSYASGRCRIAVSSAGFLSITASFILVVAWLPAQGGWTAIVAVGTGIAVVWPITIQSPVAARVADALEYGALAAVVPLACWLAGAFDVVRDLALS</sequence>
<feature type="transmembrane region" description="Helical" evidence="7">
    <location>
        <begin position="222"/>
        <end position="243"/>
    </location>
</feature>
<feature type="transmembrane region" description="Helical" evidence="7">
    <location>
        <begin position="195"/>
        <end position="215"/>
    </location>
</feature>
<dbReference type="NCBIfam" id="TIGR03920">
    <property type="entry name" value="T7SS_EccD"/>
    <property type="match status" value="1"/>
</dbReference>
<feature type="domain" description="EccD-like transmembrane" evidence="8">
    <location>
        <begin position="113"/>
        <end position="444"/>
    </location>
</feature>
<dbReference type="GO" id="GO:0005886">
    <property type="term" value="C:plasma membrane"/>
    <property type="evidence" value="ECO:0007669"/>
    <property type="project" value="UniProtKB-SubCell"/>
</dbReference>
<dbReference type="KEGG" id="malv:MALV_23400"/>
<feature type="transmembrane region" description="Helical" evidence="7">
    <location>
        <begin position="143"/>
        <end position="161"/>
    </location>
</feature>
<feature type="transmembrane region" description="Helical" evidence="7">
    <location>
        <begin position="168"/>
        <end position="189"/>
    </location>
</feature>
<evidence type="ECO:0000256" key="5">
    <source>
        <dbReference type="ARBA" id="ARBA00022989"/>
    </source>
</evidence>
<evidence type="ECO:0000256" key="1">
    <source>
        <dbReference type="ARBA" id="ARBA00004651"/>
    </source>
</evidence>
<proteinExistence type="inferred from homology"/>
<dbReference type="Proteomes" id="UP000466906">
    <property type="component" value="Chromosome"/>
</dbReference>
<reference evidence="9 10" key="1">
    <citation type="journal article" date="2019" name="Emerg. Microbes Infect.">
        <title>Comprehensive subspecies identification of 175 nontuberculous mycobacteria species based on 7547 genomic profiles.</title>
        <authorList>
            <person name="Matsumoto Y."/>
            <person name="Kinjo T."/>
            <person name="Motooka D."/>
            <person name="Nabeya D."/>
            <person name="Jung N."/>
            <person name="Uechi K."/>
            <person name="Horii T."/>
            <person name="Iida T."/>
            <person name="Fujita J."/>
            <person name="Nakamura S."/>
        </authorList>
    </citation>
    <scope>NUCLEOTIDE SEQUENCE [LARGE SCALE GENOMIC DNA]</scope>
    <source>
        <strain evidence="9 10">JCM 12272</strain>
    </source>
</reference>
<evidence type="ECO:0000256" key="3">
    <source>
        <dbReference type="ARBA" id="ARBA00022475"/>
    </source>
</evidence>
<evidence type="ECO:0000313" key="10">
    <source>
        <dbReference type="Proteomes" id="UP000466906"/>
    </source>
</evidence>
<evidence type="ECO:0000313" key="9">
    <source>
        <dbReference type="EMBL" id="BBX27215.1"/>
    </source>
</evidence>
<gene>
    <name evidence="9" type="ORF">MALV_23400</name>
</gene>
<evidence type="ECO:0000256" key="7">
    <source>
        <dbReference type="SAM" id="Phobius"/>
    </source>
</evidence>
<comment type="subcellular location">
    <subcellularLocation>
        <location evidence="1">Cell membrane</location>
        <topology evidence="1">Multi-pass membrane protein</topology>
    </subcellularLocation>
</comment>
<evidence type="ECO:0000256" key="2">
    <source>
        <dbReference type="ARBA" id="ARBA00006162"/>
    </source>
</evidence>
<dbReference type="RefSeq" id="WP_163664072.1">
    <property type="nucleotide sequence ID" value="NZ_AP022565.1"/>
</dbReference>
<keyword evidence="10" id="KW-1185">Reference proteome</keyword>
<feature type="transmembrane region" description="Helical" evidence="7">
    <location>
        <begin position="333"/>
        <end position="350"/>
    </location>
</feature>
<accession>A0A6N4UTF3</accession>
<dbReference type="EMBL" id="AP022565">
    <property type="protein sequence ID" value="BBX27215.1"/>
    <property type="molecule type" value="Genomic_DNA"/>
</dbReference>
<evidence type="ECO:0000256" key="4">
    <source>
        <dbReference type="ARBA" id="ARBA00022692"/>
    </source>
</evidence>
<dbReference type="Gene3D" id="3.10.20.90">
    <property type="entry name" value="Phosphatidylinositol 3-kinase Catalytic Subunit, Chain A, domain 1"/>
    <property type="match status" value="1"/>
</dbReference>
<dbReference type="InterPro" id="IPR024962">
    <property type="entry name" value="YukD-like"/>
</dbReference>
<feature type="transmembrane region" description="Helical" evidence="7">
    <location>
        <begin position="418"/>
        <end position="438"/>
    </location>
</feature>
<feature type="transmembrane region" description="Helical" evidence="7">
    <location>
        <begin position="362"/>
        <end position="383"/>
    </location>
</feature>
<evidence type="ECO:0000259" key="8">
    <source>
        <dbReference type="Pfam" id="PF19053"/>
    </source>
</evidence>
<dbReference type="Pfam" id="PF08817">
    <property type="entry name" value="YukD"/>
    <property type="match status" value="1"/>
</dbReference>
<feature type="transmembrane region" description="Helical" evidence="7">
    <location>
        <begin position="307"/>
        <end position="327"/>
    </location>
</feature>
<keyword evidence="4 7" id="KW-0812">Transmembrane</keyword>
<dbReference type="Pfam" id="PF19053">
    <property type="entry name" value="EccD"/>
    <property type="match status" value="1"/>
</dbReference>
<dbReference type="InterPro" id="IPR006707">
    <property type="entry name" value="T7SS_EccD"/>
</dbReference>
<protein>
    <submittedName>
        <fullName evidence="9">Type VII secretion integral membrane protein EccD</fullName>
    </submittedName>
</protein>
<dbReference type="AlphaFoldDB" id="A0A6N4UTF3"/>